<reference evidence="1 2" key="1">
    <citation type="journal article" date="2021" name="Elife">
        <title>Chloroplast acquisition without the gene transfer in kleptoplastic sea slugs, Plakobranchus ocellatus.</title>
        <authorList>
            <person name="Maeda T."/>
            <person name="Takahashi S."/>
            <person name="Yoshida T."/>
            <person name="Shimamura S."/>
            <person name="Takaki Y."/>
            <person name="Nagai Y."/>
            <person name="Toyoda A."/>
            <person name="Suzuki Y."/>
            <person name="Arimoto A."/>
            <person name="Ishii H."/>
            <person name="Satoh N."/>
            <person name="Nishiyama T."/>
            <person name="Hasebe M."/>
            <person name="Maruyama T."/>
            <person name="Minagawa J."/>
            <person name="Obokata J."/>
            <person name="Shigenobu S."/>
        </authorList>
    </citation>
    <scope>NUCLEOTIDE SEQUENCE [LARGE SCALE GENOMIC DNA]</scope>
</reference>
<organism evidence="1 2">
    <name type="scientific">Plakobranchus ocellatus</name>
    <dbReference type="NCBI Taxonomy" id="259542"/>
    <lineage>
        <taxon>Eukaryota</taxon>
        <taxon>Metazoa</taxon>
        <taxon>Spiralia</taxon>
        <taxon>Lophotrochozoa</taxon>
        <taxon>Mollusca</taxon>
        <taxon>Gastropoda</taxon>
        <taxon>Heterobranchia</taxon>
        <taxon>Euthyneura</taxon>
        <taxon>Panpulmonata</taxon>
        <taxon>Sacoglossa</taxon>
        <taxon>Placobranchoidea</taxon>
        <taxon>Plakobranchidae</taxon>
        <taxon>Plakobranchus</taxon>
    </lineage>
</organism>
<keyword evidence="2" id="KW-1185">Reference proteome</keyword>
<comment type="caution">
    <text evidence="1">The sequence shown here is derived from an EMBL/GenBank/DDBJ whole genome shotgun (WGS) entry which is preliminary data.</text>
</comment>
<dbReference type="AlphaFoldDB" id="A0AAV3ZY70"/>
<dbReference type="EMBL" id="BLXT01003003">
    <property type="protein sequence ID" value="GFN99475.1"/>
    <property type="molecule type" value="Genomic_DNA"/>
</dbReference>
<name>A0AAV3ZY70_9GAST</name>
<sequence length="86" mass="9437">METRSTTSRGSNHCRIEEQKPGLILYSTGPGTRTNTRSLLGHNVCGRADQPTQPQSSNLLNKGVEEASQGRETVKNCAHRIIVTLF</sequence>
<protein>
    <submittedName>
        <fullName evidence="1">Uncharacterized protein</fullName>
    </submittedName>
</protein>
<evidence type="ECO:0000313" key="1">
    <source>
        <dbReference type="EMBL" id="GFN99475.1"/>
    </source>
</evidence>
<dbReference type="Proteomes" id="UP000735302">
    <property type="component" value="Unassembled WGS sequence"/>
</dbReference>
<accession>A0AAV3ZY70</accession>
<evidence type="ECO:0000313" key="2">
    <source>
        <dbReference type="Proteomes" id="UP000735302"/>
    </source>
</evidence>
<proteinExistence type="predicted"/>
<gene>
    <name evidence="1" type="ORF">PoB_002598100</name>
</gene>